<dbReference type="GO" id="GO:0016757">
    <property type="term" value="F:glycosyltransferase activity"/>
    <property type="evidence" value="ECO:0007669"/>
    <property type="project" value="UniProtKB-KW"/>
</dbReference>
<dbReference type="KEGG" id="buz:AYM40_15625"/>
<protein>
    <submittedName>
        <fullName evidence="5">Uncharacterized protein</fullName>
    </submittedName>
</protein>
<feature type="repeat" description="TPR" evidence="4">
    <location>
        <begin position="75"/>
        <end position="108"/>
    </location>
</feature>
<dbReference type="PROSITE" id="PS50005">
    <property type="entry name" value="TPR"/>
    <property type="match status" value="2"/>
</dbReference>
<dbReference type="AlphaFoldDB" id="A0A167W2N7"/>
<dbReference type="Pfam" id="PF13181">
    <property type="entry name" value="TPR_8"/>
    <property type="match status" value="1"/>
</dbReference>
<dbReference type="RefSeq" id="WP_063497004.1">
    <property type="nucleotide sequence ID" value="NZ_CP014578.1"/>
</dbReference>
<evidence type="ECO:0000256" key="3">
    <source>
        <dbReference type="ARBA" id="ARBA00022679"/>
    </source>
</evidence>
<dbReference type="SUPFAM" id="SSF48452">
    <property type="entry name" value="TPR-like"/>
    <property type="match status" value="1"/>
</dbReference>
<keyword evidence="4" id="KW-0802">TPR repeat</keyword>
<gene>
    <name evidence="5" type="ORF">AYM40_15625</name>
</gene>
<dbReference type="Pfam" id="PF13432">
    <property type="entry name" value="TPR_16"/>
    <property type="match status" value="1"/>
</dbReference>
<evidence type="ECO:0000313" key="5">
    <source>
        <dbReference type="EMBL" id="ANB73627.1"/>
    </source>
</evidence>
<keyword evidence="6" id="KW-1185">Reference proteome</keyword>
<dbReference type="EMBL" id="CP014578">
    <property type="protein sequence ID" value="ANB73627.1"/>
    <property type="molecule type" value="Genomic_DNA"/>
</dbReference>
<dbReference type="PANTHER" id="PTHR44835">
    <property type="entry name" value="UDP-N-ACETYLGLUCOSAMINE--PEPTIDE N-ACETYLGLUCOSAMINYLTRANSFERASE SPINDLY-RELATED"/>
    <property type="match status" value="1"/>
</dbReference>
<organism evidence="5 6">
    <name type="scientific">Paraburkholderia phytofirmans OLGA172</name>
    <dbReference type="NCBI Taxonomy" id="1417228"/>
    <lineage>
        <taxon>Bacteria</taxon>
        <taxon>Pseudomonadati</taxon>
        <taxon>Pseudomonadota</taxon>
        <taxon>Betaproteobacteria</taxon>
        <taxon>Burkholderiales</taxon>
        <taxon>Burkholderiaceae</taxon>
        <taxon>Paraburkholderia</taxon>
    </lineage>
</organism>
<evidence type="ECO:0000256" key="2">
    <source>
        <dbReference type="ARBA" id="ARBA00022676"/>
    </source>
</evidence>
<feature type="repeat" description="TPR" evidence="4">
    <location>
        <begin position="179"/>
        <end position="212"/>
    </location>
</feature>
<comment type="pathway">
    <text evidence="1">Protein modification; protein glycosylation.</text>
</comment>
<dbReference type="STRING" id="1804984.AYM40_15625"/>
<dbReference type="OrthoDB" id="5507417at2"/>
<dbReference type="InterPro" id="IPR051939">
    <property type="entry name" value="Glycosyltr_41/O-GlcNAc_trsf"/>
</dbReference>
<dbReference type="PANTHER" id="PTHR44835:SF1">
    <property type="entry name" value="PROTEIN O-GLCNAC TRANSFERASE"/>
    <property type="match status" value="1"/>
</dbReference>
<keyword evidence="3" id="KW-0808">Transferase</keyword>
<keyword evidence="2" id="KW-0328">Glycosyltransferase</keyword>
<reference evidence="5 6" key="1">
    <citation type="journal article" date="2016" name="Gene">
        <title>PacBio SMRT assembly of a complex multi-replicon genome reveals chlorocatechol degradative operon in a region of genome plasticity.</title>
        <authorList>
            <person name="Ricker N."/>
            <person name="Shen S.Y."/>
            <person name="Goordial J."/>
            <person name="Jin S."/>
            <person name="Fulthorpe R.R."/>
        </authorList>
    </citation>
    <scope>NUCLEOTIDE SEQUENCE [LARGE SCALE GENOMIC DNA]</scope>
    <source>
        <strain evidence="5 6">OLGA172</strain>
    </source>
</reference>
<dbReference type="Proteomes" id="UP000076852">
    <property type="component" value="Chromosome 1"/>
</dbReference>
<evidence type="ECO:0000313" key="6">
    <source>
        <dbReference type="Proteomes" id="UP000076852"/>
    </source>
</evidence>
<accession>A0A167W2N7</accession>
<dbReference type="Gene3D" id="1.25.40.10">
    <property type="entry name" value="Tetratricopeptide repeat domain"/>
    <property type="match status" value="2"/>
</dbReference>
<dbReference type="InterPro" id="IPR011990">
    <property type="entry name" value="TPR-like_helical_dom_sf"/>
</dbReference>
<sequence length="704" mass="78722">MSTMTDAKDYIQKAIELRVEGRLDEAVLVARKATELATDDANSWWQLALAQSAKNALAQTISALEKVTELAPHFAEGWCQLGLAHKKVARLDKAISYYEQALTVNAEHIPSLSLLNTALAEREGKTDAKRRLEVLRTLQRLSPLDGNELFALAYLLTEQREFLEAARVYEDYTREFGGGAAHYNLGLVYENLGRDADAIDAYRRAAMMDGADTSAEDHVQKLLPRLLTLRKQVLGKASPSPKQEDWYRHYINPFVLLNVNDASELHEPKALQKAKQAVFREIELENGKVEWMPGLSIDKSTAMTLLEPLSDAVQWDVHQAIFENKPLCDFLMRGHLMHFLVEEDPADSARMPHEAGRPMLETISQRFAQQYAMVLTKSIEQGDLQGVECLFDGRRWVLPEDEERCFEGARRAVERLCEPLRRLTKDAEQRKVTLSEVESAFKKGSLDRMAMHLPSEFYETHATICGLLRSLSVDIYNNGGGAEVAKAILDLSRVSAAKSPALAHQFAEDDKALNERIASEKENEAHLTFGNANLDITKTGVIYGNKEIAVADISAVRWGMVLTSNSPRTVRFRIAFKDAAGTDIDVTWSTKDVEAQQKFWGQLVDATLHYLMDAIVANFKKRLKSATPTRVGTLEIQDAGVVFETTGWFSSKKVLCAWTNLASIITNGDLVLRDITNSKATATLNLDSTDNAFLLHLLAEKRVN</sequence>
<proteinExistence type="predicted"/>
<dbReference type="InterPro" id="IPR019734">
    <property type="entry name" value="TPR_rpt"/>
</dbReference>
<evidence type="ECO:0000256" key="4">
    <source>
        <dbReference type="PROSITE-ProRule" id="PRU00339"/>
    </source>
</evidence>
<evidence type="ECO:0000256" key="1">
    <source>
        <dbReference type="ARBA" id="ARBA00004922"/>
    </source>
</evidence>
<dbReference type="SMART" id="SM00028">
    <property type="entry name" value="TPR"/>
    <property type="match status" value="4"/>
</dbReference>
<name>A0A167W2N7_9BURK</name>